<feature type="non-terminal residue" evidence="1">
    <location>
        <position position="1"/>
    </location>
</feature>
<name>A0A0F9H2C4_9ZZZZ</name>
<reference evidence="1" key="1">
    <citation type="journal article" date="2015" name="Nature">
        <title>Complex archaea that bridge the gap between prokaryotes and eukaryotes.</title>
        <authorList>
            <person name="Spang A."/>
            <person name="Saw J.H."/>
            <person name="Jorgensen S.L."/>
            <person name="Zaremba-Niedzwiedzka K."/>
            <person name="Martijn J."/>
            <person name="Lind A.E."/>
            <person name="van Eijk R."/>
            <person name="Schleper C."/>
            <person name="Guy L."/>
            <person name="Ettema T.J."/>
        </authorList>
    </citation>
    <scope>NUCLEOTIDE SEQUENCE</scope>
</reference>
<evidence type="ECO:0008006" key="2">
    <source>
        <dbReference type="Google" id="ProtNLM"/>
    </source>
</evidence>
<dbReference type="AlphaFoldDB" id="A0A0F9H2C4"/>
<organism evidence="1">
    <name type="scientific">marine sediment metagenome</name>
    <dbReference type="NCBI Taxonomy" id="412755"/>
    <lineage>
        <taxon>unclassified sequences</taxon>
        <taxon>metagenomes</taxon>
        <taxon>ecological metagenomes</taxon>
    </lineage>
</organism>
<accession>A0A0F9H2C4</accession>
<dbReference type="EMBL" id="LAZR01024262">
    <property type="protein sequence ID" value="KKL75750.1"/>
    <property type="molecule type" value="Genomic_DNA"/>
</dbReference>
<evidence type="ECO:0000313" key="1">
    <source>
        <dbReference type="EMBL" id="KKL75750.1"/>
    </source>
</evidence>
<comment type="caution">
    <text evidence="1">The sequence shown here is derived from an EMBL/GenBank/DDBJ whole genome shotgun (WGS) entry which is preliminary data.</text>
</comment>
<sequence>DYSIPDRWQPHITIAILPDGIDMPQIEFEPFEMGAGEIIFSRENYEPFVRGGECSEHKEK</sequence>
<gene>
    <name evidence="1" type="ORF">LCGC14_2051820</name>
</gene>
<proteinExistence type="predicted"/>
<protein>
    <recommendedName>
        <fullName evidence="2">Phosphoesterase HXTX domain-containing protein</fullName>
    </recommendedName>
</protein>